<comment type="subcellular location">
    <subcellularLocation>
        <location evidence="1">Cell membrane</location>
        <topology evidence="1">Multi-pass membrane protein</topology>
    </subcellularLocation>
</comment>
<feature type="transmembrane region" description="Helical" evidence="7">
    <location>
        <begin position="150"/>
        <end position="171"/>
    </location>
</feature>
<evidence type="ECO:0000313" key="8">
    <source>
        <dbReference type="EMBL" id="MFC5667125.1"/>
    </source>
</evidence>
<feature type="transmembrane region" description="Helical" evidence="7">
    <location>
        <begin position="293"/>
        <end position="314"/>
    </location>
</feature>
<keyword evidence="3 7" id="KW-0812">Transmembrane</keyword>
<feature type="transmembrane region" description="Helical" evidence="7">
    <location>
        <begin position="79"/>
        <end position="99"/>
    </location>
</feature>
<feature type="transmembrane region" description="Helical" evidence="7">
    <location>
        <begin position="213"/>
        <end position="232"/>
    </location>
</feature>
<feature type="transmembrane region" description="Helical" evidence="7">
    <location>
        <begin position="119"/>
        <end position="144"/>
    </location>
</feature>
<evidence type="ECO:0000256" key="7">
    <source>
        <dbReference type="SAM" id="Phobius"/>
    </source>
</evidence>
<keyword evidence="5 7" id="KW-0472">Membrane</keyword>
<feature type="transmembrane region" description="Helical" evidence="7">
    <location>
        <begin position="335"/>
        <end position="359"/>
    </location>
</feature>
<feature type="transmembrane region" description="Helical" evidence="7">
    <location>
        <begin position="183"/>
        <end position="207"/>
    </location>
</feature>
<keyword evidence="2" id="KW-1003">Cell membrane</keyword>
<dbReference type="InterPro" id="IPR050833">
    <property type="entry name" value="Poly_Biosynth_Transport"/>
</dbReference>
<accession>A0ABW0X9B5</accession>
<dbReference type="RefSeq" id="WP_380228804.1">
    <property type="nucleotide sequence ID" value="NZ_JBHSOF010000051.1"/>
</dbReference>
<keyword evidence="9" id="KW-1185">Reference proteome</keyword>
<feature type="transmembrane region" description="Helical" evidence="7">
    <location>
        <begin position="424"/>
        <end position="445"/>
    </location>
</feature>
<dbReference type="Proteomes" id="UP001595975">
    <property type="component" value="Unassembled WGS sequence"/>
</dbReference>
<feature type="region of interest" description="Disordered" evidence="6">
    <location>
        <begin position="454"/>
        <end position="479"/>
    </location>
</feature>
<evidence type="ECO:0000256" key="5">
    <source>
        <dbReference type="ARBA" id="ARBA00023136"/>
    </source>
</evidence>
<gene>
    <name evidence="8" type="ORF">ACFP3U_29690</name>
</gene>
<dbReference type="PANTHER" id="PTHR30250">
    <property type="entry name" value="PST FAMILY PREDICTED COLANIC ACID TRANSPORTER"/>
    <property type="match status" value="1"/>
</dbReference>
<organism evidence="8 9">
    <name type="scientific">Kitasatospora misakiensis</name>
    <dbReference type="NCBI Taxonomy" id="67330"/>
    <lineage>
        <taxon>Bacteria</taxon>
        <taxon>Bacillati</taxon>
        <taxon>Actinomycetota</taxon>
        <taxon>Actinomycetes</taxon>
        <taxon>Kitasatosporales</taxon>
        <taxon>Streptomycetaceae</taxon>
        <taxon>Kitasatospora</taxon>
    </lineage>
</organism>
<dbReference type="PANTHER" id="PTHR30250:SF11">
    <property type="entry name" value="O-ANTIGEN TRANSPORTER-RELATED"/>
    <property type="match status" value="1"/>
</dbReference>
<evidence type="ECO:0000256" key="4">
    <source>
        <dbReference type="ARBA" id="ARBA00022989"/>
    </source>
</evidence>
<feature type="transmembrane region" description="Helical" evidence="7">
    <location>
        <begin position="252"/>
        <end position="273"/>
    </location>
</feature>
<name>A0ABW0X9B5_9ACTN</name>
<reference evidence="9" key="1">
    <citation type="journal article" date="2019" name="Int. J. Syst. Evol. Microbiol.">
        <title>The Global Catalogue of Microorganisms (GCM) 10K type strain sequencing project: providing services to taxonomists for standard genome sequencing and annotation.</title>
        <authorList>
            <consortium name="The Broad Institute Genomics Platform"/>
            <consortium name="The Broad Institute Genome Sequencing Center for Infectious Disease"/>
            <person name="Wu L."/>
            <person name="Ma J."/>
        </authorList>
    </citation>
    <scope>NUCLEOTIDE SEQUENCE [LARGE SCALE GENOMIC DNA]</scope>
    <source>
        <strain evidence="9">CGMCC 4.1437</strain>
    </source>
</reference>
<evidence type="ECO:0000256" key="6">
    <source>
        <dbReference type="SAM" id="MobiDB-lite"/>
    </source>
</evidence>
<proteinExistence type="predicted"/>
<evidence type="ECO:0000256" key="3">
    <source>
        <dbReference type="ARBA" id="ARBA00022692"/>
    </source>
</evidence>
<feature type="transmembrane region" description="Helical" evidence="7">
    <location>
        <begin position="50"/>
        <end position="73"/>
    </location>
</feature>
<comment type="caution">
    <text evidence="8">The sequence shown here is derived from an EMBL/GenBank/DDBJ whole genome shotgun (WGS) entry which is preliminary data.</text>
</comment>
<evidence type="ECO:0000313" key="9">
    <source>
        <dbReference type="Proteomes" id="UP001595975"/>
    </source>
</evidence>
<keyword evidence="4 7" id="KW-1133">Transmembrane helix</keyword>
<protein>
    <submittedName>
        <fullName evidence="8">Lipopolysaccharide biosynthesis protein</fullName>
    </submittedName>
</protein>
<evidence type="ECO:0000256" key="2">
    <source>
        <dbReference type="ARBA" id="ARBA00022475"/>
    </source>
</evidence>
<feature type="transmembrane region" description="Helical" evidence="7">
    <location>
        <begin position="395"/>
        <end position="418"/>
    </location>
</feature>
<evidence type="ECO:0000256" key="1">
    <source>
        <dbReference type="ARBA" id="ARBA00004651"/>
    </source>
</evidence>
<dbReference type="EMBL" id="JBHSOF010000051">
    <property type="protein sequence ID" value="MFC5667125.1"/>
    <property type="molecule type" value="Genomic_DNA"/>
</dbReference>
<feature type="transmembrane region" description="Helical" evidence="7">
    <location>
        <begin position="365"/>
        <end position="383"/>
    </location>
</feature>
<sequence length="479" mass="50903">MSARASAAADSAGTCSCPVPLPCECSYRDLVRARLRATRVGEPLLRNGHVLTLSSFVTAVFGMVFWVGATAWYDAETVGRWTAALAAASLLSGIGQLNLGDALMRFLPTAGRRTRRLVLSSYTATVAASTLVAGAFLALIPLIAPSLGFLRSPVVALSFVAATAGYSLFVLQDGALTGLRRPSWVLLENALFAVAKAGLLAGCAFLALETGILLSWSGALIISLVVTNVYLFRHAVPSHQRAAPVGTPQSRFARYAVADYIGSLCRLTAYSVVPLLVLAQLGAEQNAYVALPWAVSYTFYLVALNMGSSLLVEAARAPERLAEHGRRVLRHAGRLLAATGLATVFAAPRLLSLFGAQYAEHGTTVLRLLVLSALPNLVVDVAVDVARARRRMGWVVALQGTLCVLVLVLAVALIPSLGIDGVGWAWLVAQSALALPLLLLLRYWLPRADPGTRTRARARTRAGTRADSRTRTRTIGSPR</sequence>